<dbReference type="AlphaFoldDB" id="A0A951PC70"/>
<keyword evidence="2" id="KW-0812">Transmembrane</keyword>
<organism evidence="3 4">
    <name type="scientific">Pegethrix bostrychoides GSE-TBD4-15B</name>
    <dbReference type="NCBI Taxonomy" id="2839662"/>
    <lineage>
        <taxon>Bacteria</taxon>
        <taxon>Bacillati</taxon>
        <taxon>Cyanobacteriota</taxon>
        <taxon>Cyanophyceae</taxon>
        <taxon>Oculatellales</taxon>
        <taxon>Oculatellaceae</taxon>
        <taxon>Pegethrix</taxon>
    </lineage>
</organism>
<proteinExistence type="predicted"/>
<feature type="compositionally biased region" description="Pro residues" evidence="1">
    <location>
        <begin position="50"/>
        <end position="60"/>
    </location>
</feature>
<protein>
    <recommendedName>
        <fullName evidence="5">Chromosome segregation ATPase</fullName>
    </recommendedName>
</protein>
<evidence type="ECO:0000256" key="1">
    <source>
        <dbReference type="SAM" id="MobiDB-lite"/>
    </source>
</evidence>
<comment type="caution">
    <text evidence="3">The sequence shown here is derived from an EMBL/GenBank/DDBJ whole genome shotgun (WGS) entry which is preliminary data.</text>
</comment>
<feature type="compositionally biased region" description="Low complexity" evidence="1">
    <location>
        <begin position="31"/>
        <end position="49"/>
    </location>
</feature>
<evidence type="ECO:0008006" key="5">
    <source>
        <dbReference type="Google" id="ProtNLM"/>
    </source>
</evidence>
<name>A0A951PC70_9CYAN</name>
<feature type="region of interest" description="Disordered" evidence="1">
    <location>
        <begin position="24"/>
        <end position="69"/>
    </location>
</feature>
<dbReference type="Proteomes" id="UP000707356">
    <property type="component" value="Unassembled WGS sequence"/>
</dbReference>
<reference evidence="3" key="2">
    <citation type="journal article" date="2022" name="Microbiol. Resour. Announc.">
        <title>Metagenome Sequencing to Explore Phylogenomics of Terrestrial Cyanobacteria.</title>
        <authorList>
            <person name="Ward R.D."/>
            <person name="Stajich J.E."/>
            <person name="Johansen J.R."/>
            <person name="Huntemann M."/>
            <person name="Clum A."/>
            <person name="Foster B."/>
            <person name="Foster B."/>
            <person name="Roux S."/>
            <person name="Palaniappan K."/>
            <person name="Varghese N."/>
            <person name="Mukherjee S."/>
            <person name="Reddy T.B.K."/>
            <person name="Daum C."/>
            <person name="Copeland A."/>
            <person name="Chen I.A."/>
            <person name="Ivanova N.N."/>
            <person name="Kyrpides N.C."/>
            <person name="Shapiro N."/>
            <person name="Eloe-Fadrosh E.A."/>
            <person name="Pietrasiak N."/>
        </authorList>
    </citation>
    <scope>NUCLEOTIDE SEQUENCE</scope>
    <source>
        <strain evidence="3">GSE-TBD4-15B</strain>
    </source>
</reference>
<feature type="transmembrane region" description="Helical" evidence="2">
    <location>
        <begin position="94"/>
        <end position="114"/>
    </location>
</feature>
<feature type="region of interest" description="Disordered" evidence="1">
    <location>
        <begin position="644"/>
        <end position="697"/>
    </location>
</feature>
<keyword evidence="2" id="KW-0472">Membrane</keyword>
<accession>A0A951PC70</accession>
<reference evidence="3" key="1">
    <citation type="submission" date="2021-05" db="EMBL/GenBank/DDBJ databases">
        <authorList>
            <person name="Pietrasiak N."/>
            <person name="Ward R."/>
            <person name="Stajich J.E."/>
            <person name="Kurbessoian T."/>
        </authorList>
    </citation>
    <scope>NUCLEOTIDE SEQUENCE</scope>
    <source>
        <strain evidence="3">GSE-TBD4-15B</strain>
    </source>
</reference>
<sequence length="697" mass="76282">MVRQINSSSASPAFEPPDDLAQRRLARRGQVEQPEAAAPADAFVPVVKPARPPASPPLPQPASRRAANRAVRQITRTVSAQALRQFKENWRWHFVWIGTMGLFAGTGLGAYLWLAGLPPLPDCQSITPLSPDANRLYCAQEMARSGKLDDLVSGMNLVKDWSPSHPLYHNSQQALAKWSRLVTLAARDKMMDHNDFKGAAEAISKIPASSPAYAEAQKTLSEWQSQWQQGEAISAKAIEAMNQQNWKAAFDQVTELGYLDHDYWRLTQADSLSKQISMQKSSQESLKQAKKLATKLVPYEMGDAIILLQNVSPKTAAWEEAQTLITSWSQDLLKIALQHWQDGDQAGAMQMAAQVPMNLDLAAEAVDLVKLSHAHKLVAENSPESAIIGKLGWRQIWSLMEATTAVQQITPDSPVYVAAQLKLQDWQGQLQDMQQLQIAQMTADLGQKPALEFAIQQAGRIPADRPRSQQAEQLAALWQQQIEQLEDMPYLRLAQQFAAPQTVSALQLAIEQAKVIPSGRAIWLQAQQQVVSWQQQIERLEDQPILDQAQRLAKANKLDEAIGKAAEIRPERALYASAQAAIETWKEKIRAALLAEDQAILDQARNAAGSGDLTGGIAAADQISPGRPLYLEAQSLIGAWLRERDGDPKLPVPETSAPDSSPEAVDLGDSSGGDSGDSSGDNSVDSESPVDSADPLP</sequence>
<evidence type="ECO:0000313" key="4">
    <source>
        <dbReference type="Proteomes" id="UP000707356"/>
    </source>
</evidence>
<evidence type="ECO:0000313" key="3">
    <source>
        <dbReference type="EMBL" id="MBW4466901.1"/>
    </source>
</evidence>
<evidence type="ECO:0000256" key="2">
    <source>
        <dbReference type="SAM" id="Phobius"/>
    </source>
</evidence>
<dbReference type="EMBL" id="JAHHHV010000071">
    <property type="protein sequence ID" value="MBW4466901.1"/>
    <property type="molecule type" value="Genomic_DNA"/>
</dbReference>
<gene>
    <name evidence="3" type="ORF">KME07_15865</name>
</gene>
<keyword evidence="2" id="KW-1133">Transmembrane helix</keyword>
<feature type="compositionally biased region" description="Low complexity" evidence="1">
    <location>
        <begin position="676"/>
        <end position="687"/>
    </location>
</feature>